<comment type="caution">
    <text evidence="3">The sequence shown here is derived from an EMBL/GenBank/DDBJ whole genome shotgun (WGS) entry which is preliminary data.</text>
</comment>
<keyword evidence="1" id="KW-0732">Signal</keyword>
<proteinExistence type="predicted"/>
<evidence type="ECO:0000259" key="2">
    <source>
        <dbReference type="Pfam" id="PF26366"/>
    </source>
</evidence>
<sequence length="331" mass="35636">MASRSGAVAAVLALTFVTATACVTMPEQKTNSAPPWTPASVQSSVKFFDRYDTVHLEASEERDAGLVSTVETGPLLRVSTAAYKIKRRLDPQRKDTTAPFTRTNPTIALPKFSKYPVWLMGVSTMSNGNGRQVVDLVTRSTAGHEWRNAISVMLDPSQPVPELQKNGESAVPIWMPEQIAELRRPPAKAAEAYAALIQGGPTAPHAAAFVPHGMTVTAHQIAARYRALPDKLTFEQAVKVVGYRAVAAKDGGALVIFAMEERNNVLMRPGQTLALRPTDEAAAFTGLTKVTKQLKETWVWQVAAFVPPKGKGNGLVELLGVQRSLGTAAIV</sequence>
<feature type="signal peptide" evidence="1">
    <location>
        <begin position="1"/>
        <end position="21"/>
    </location>
</feature>
<evidence type="ECO:0000256" key="1">
    <source>
        <dbReference type="SAM" id="SignalP"/>
    </source>
</evidence>
<organism evidence="3 4">
    <name type="scientific">Tenggerimyces flavus</name>
    <dbReference type="NCBI Taxonomy" id="1708749"/>
    <lineage>
        <taxon>Bacteria</taxon>
        <taxon>Bacillati</taxon>
        <taxon>Actinomycetota</taxon>
        <taxon>Actinomycetes</taxon>
        <taxon>Propionibacteriales</taxon>
        <taxon>Nocardioidaceae</taxon>
        <taxon>Tenggerimyces</taxon>
    </lineage>
</organism>
<dbReference type="EMBL" id="JBHRZH010000055">
    <property type="protein sequence ID" value="MFC3766429.1"/>
    <property type="molecule type" value="Genomic_DNA"/>
</dbReference>
<feature type="domain" description="DUF8094" evidence="2">
    <location>
        <begin position="46"/>
        <end position="324"/>
    </location>
</feature>
<reference evidence="4" key="1">
    <citation type="journal article" date="2019" name="Int. J. Syst. Evol. Microbiol.">
        <title>The Global Catalogue of Microorganisms (GCM) 10K type strain sequencing project: providing services to taxonomists for standard genome sequencing and annotation.</title>
        <authorList>
            <consortium name="The Broad Institute Genomics Platform"/>
            <consortium name="The Broad Institute Genome Sequencing Center for Infectious Disease"/>
            <person name="Wu L."/>
            <person name="Ma J."/>
        </authorList>
    </citation>
    <scope>NUCLEOTIDE SEQUENCE [LARGE SCALE GENOMIC DNA]</scope>
    <source>
        <strain evidence="4">CGMCC 4.7241</strain>
    </source>
</reference>
<dbReference type="Proteomes" id="UP001595699">
    <property type="component" value="Unassembled WGS sequence"/>
</dbReference>
<accession>A0ABV7YNJ3</accession>
<gene>
    <name evidence="3" type="ORF">ACFOUW_36770</name>
</gene>
<evidence type="ECO:0000313" key="4">
    <source>
        <dbReference type="Proteomes" id="UP001595699"/>
    </source>
</evidence>
<feature type="chain" id="PRO_5047381391" description="DUF8094 domain-containing protein" evidence="1">
    <location>
        <begin position="22"/>
        <end position="331"/>
    </location>
</feature>
<dbReference type="RefSeq" id="WP_205121963.1">
    <property type="nucleotide sequence ID" value="NZ_JAFBCM010000001.1"/>
</dbReference>
<dbReference type="Pfam" id="PF26366">
    <property type="entry name" value="DUF8094"/>
    <property type="match status" value="1"/>
</dbReference>
<protein>
    <recommendedName>
        <fullName evidence="2">DUF8094 domain-containing protein</fullName>
    </recommendedName>
</protein>
<name>A0ABV7YNJ3_9ACTN</name>
<keyword evidence="4" id="KW-1185">Reference proteome</keyword>
<dbReference type="PROSITE" id="PS51257">
    <property type="entry name" value="PROKAR_LIPOPROTEIN"/>
    <property type="match status" value="1"/>
</dbReference>
<evidence type="ECO:0000313" key="3">
    <source>
        <dbReference type="EMBL" id="MFC3766429.1"/>
    </source>
</evidence>
<dbReference type="InterPro" id="IPR058407">
    <property type="entry name" value="DUF8094"/>
</dbReference>